<proteinExistence type="predicted"/>
<dbReference type="Gene3D" id="1.10.10.60">
    <property type="entry name" value="Homeodomain-like"/>
    <property type="match status" value="1"/>
</dbReference>
<keyword evidence="4" id="KW-0472">Membrane</keyword>
<dbReference type="PROSITE" id="PS01124">
    <property type="entry name" value="HTH_ARAC_FAMILY_2"/>
    <property type="match status" value="1"/>
</dbReference>
<dbReference type="InterPro" id="IPR009057">
    <property type="entry name" value="Homeodomain-like_sf"/>
</dbReference>
<keyword evidence="1" id="KW-0805">Transcription regulation</keyword>
<dbReference type="PANTHER" id="PTHR43280">
    <property type="entry name" value="ARAC-FAMILY TRANSCRIPTIONAL REGULATOR"/>
    <property type="match status" value="1"/>
</dbReference>
<feature type="transmembrane region" description="Helical" evidence="4">
    <location>
        <begin position="299"/>
        <end position="321"/>
    </location>
</feature>
<keyword evidence="2" id="KW-0238">DNA-binding</keyword>
<gene>
    <name evidence="6" type="ORF">INP51_05210</name>
</gene>
<dbReference type="GO" id="GO:0003700">
    <property type="term" value="F:DNA-binding transcription factor activity"/>
    <property type="evidence" value="ECO:0007669"/>
    <property type="project" value="InterPro"/>
</dbReference>
<dbReference type="SUPFAM" id="SSF46689">
    <property type="entry name" value="Homeodomain-like"/>
    <property type="match status" value="1"/>
</dbReference>
<dbReference type="AlphaFoldDB" id="A0A7M2RJN4"/>
<dbReference type="KEGG" id="bliq:INP51_05210"/>
<keyword evidence="4" id="KW-1133">Transmembrane helix</keyword>
<evidence type="ECO:0000259" key="5">
    <source>
        <dbReference type="PROSITE" id="PS01124"/>
    </source>
</evidence>
<keyword evidence="7" id="KW-1185">Reference proteome</keyword>
<dbReference type="Proteomes" id="UP000593601">
    <property type="component" value="Chromosome"/>
</dbReference>
<organism evidence="6 7">
    <name type="scientific">Blautia liquoris</name>
    <dbReference type="NCBI Taxonomy" id="2779518"/>
    <lineage>
        <taxon>Bacteria</taxon>
        <taxon>Bacillati</taxon>
        <taxon>Bacillota</taxon>
        <taxon>Clostridia</taxon>
        <taxon>Lachnospirales</taxon>
        <taxon>Lachnospiraceae</taxon>
        <taxon>Blautia</taxon>
    </lineage>
</organism>
<evidence type="ECO:0000313" key="6">
    <source>
        <dbReference type="EMBL" id="QOV20348.1"/>
    </source>
</evidence>
<evidence type="ECO:0000256" key="1">
    <source>
        <dbReference type="ARBA" id="ARBA00023015"/>
    </source>
</evidence>
<evidence type="ECO:0000256" key="2">
    <source>
        <dbReference type="ARBA" id="ARBA00023125"/>
    </source>
</evidence>
<name>A0A7M2RJN4_9FIRM</name>
<evidence type="ECO:0000313" key="7">
    <source>
        <dbReference type="Proteomes" id="UP000593601"/>
    </source>
</evidence>
<dbReference type="RefSeq" id="WP_193736668.1">
    <property type="nucleotide sequence ID" value="NZ_CP063304.1"/>
</dbReference>
<keyword evidence="3" id="KW-0804">Transcription</keyword>
<dbReference type="PANTHER" id="PTHR43280:SF28">
    <property type="entry name" value="HTH-TYPE TRANSCRIPTIONAL ACTIVATOR RHAS"/>
    <property type="match status" value="1"/>
</dbReference>
<evidence type="ECO:0000256" key="4">
    <source>
        <dbReference type="SAM" id="Phobius"/>
    </source>
</evidence>
<feature type="domain" description="HTH araC/xylS-type" evidence="5">
    <location>
        <begin position="649"/>
        <end position="748"/>
    </location>
</feature>
<dbReference type="SMART" id="SM00342">
    <property type="entry name" value="HTH_ARAC"/>
    <property type="match status" value="1"/>
</dbReference>
<sequence length="757" mass="87838">MEKLKRTLRSKSLLKYFLIYLSCFMMILVIFLGMIRESYRILKKNVMKSSNNYLEEKITRLENDISKLSKSSDALYRSQSFALLQHTDGSMDKANILAVKNVHDQFRSLKEAISSASQEQMVPYGLLLFRSNDIIADTERCSDHYKLYYNTFLTVEYNSRQLNAEEFKDLLFEPTDDFRRYIKLDSITFPNKAGKILTIKEGILIPIGNLSDRNTAMYILMSSDALYHSFMEQYITGGYIRVLYKGNTLVNKGTGNEADKNSKEKNDYIFKKKSTVLGWDIEMGLDEKIIDNQMIHIKYILGSYIVLGIAGMFLLAFLMSYRQYLSIQKLFDSFDGIPDNSGGGNDYIRLGNMIENILTQNDNYQQLVEESIQENEIILMQDLILRGVSSPNIVKLINKHFNNSLEFFCVVVIQMPRNMDRVQVLHMYLDEKIKQFSDREYDIVQTSEGELTLILSMSAGEEPTTYLVEKLLTDIMKDLTDIGTDETYQFAVSSIGTCIKNIHTCYNQAKQMLIYNINKNQSFVVAYKVDDNSMRDNNVNIENLNSFYRTLINGEKDQAQHILDKLISNYKKMPFRFENSKQTAFYSVYNTIQSASQNYPEKYFADLEVCHPCDDFDINEFENMLTNFVEKYFRAIAKYKLDSDNNLEKRLVSYIDNNYQRADLTISIACRDNSITPTLMNETLKKYCGMTFAACLENKRVQEAKSYLKYSDFCNEKIADKVGFGAVNTFYRVFQKCTYMTPGQYREPHTAENQHSK</sequence>
<keyword evidence="4" id="KW-0812">Transmembrane</keyword>
<protein>
    <submittedName>
        <fullName evidence="6">Helix-turn-helix domain-containing protein</fullName>
    </submittedName>
</protein>
<dbReference type="GO" id="GO:0043565">
    <property type="term" value="F:sequence-specific DNA binding"/>
    <property type="evidence" value="ECO:0007669"/>
    <property type="project" value="InterPro"/>
</dbReference>
<feature type="transmembrane region" description="Helical" evidence="4">
    <location>
        <begin position="16"/>
        <end position="35"/>
    </location>
</feature>
<dbReference type="InterPro" id="IPR018060">
    <property type="entry name" value="HTH_AraC"/>
</dbReference>
<dbReference type="Pfam" id="PF12833">
    <property type="entry name" value="HTH_18"/>
    <property type="match status" value="1"/>
</dbReference>
<dbReference type="EMBL" id="CP063304">
    <property type="protein sequence ID" value="QOV20348.1"/>
    <property type="molecule type" value="Genomic_DNA"/>
</dbReference>
<evidence type="ECO:0000256" key="3">
    <source>
        <dbReference type="ARBA" id="ARBA00023163"/>
    </source>
</evidence>
<reference evidence="6 7" key="1">
    <citation type="submission" date="2020-10" db="EMBL/GenBank/DDBJ databases">
        <title>Blautia liquoris sp.nov., isolated from the mud in a fermentation cellar used for the production of Chinese strong-flavoured liquor.</title>
        <authorList>
            <person name="Lu L."/>
        </authorList>
    </citation>
    <scope>NUCLEOTIDE SEQUENCE [LARGE SCALE GENOMIC DNA]</scope>
    <source>
        <strain evidence="6 7">LZLJ-3</strain>
    </source>
</reference>
<accession>A0A7M2RJN4</accession>